<evidence type="ECO:0000256" key="1">
    <source>
        <dbReference type="SAM" id="Coils"/>
    </source>
</evidence>
<keyword evidence="3" id="KW-1185">Reference proteome</keyword>
<evidence type="ECO:0000313" key="3">
    <source>
        <dbReference type="Proteomes" id="UP001215598"/>
    </source>
</evidence>
<name>A0AAD7JN29_9AGAR</name>
<dbReference type="InterPro" id="IPR032675">
    <property type="entry name" value="LRR_dom_sf"/>
</dbReference>
<dbReference type="AlphaFoldDB" id="A0AAD7JN29"/>
<gene>
    <name evidence="2" type="ORF">B0H16DRAFT_1522516</name>
</gene>
<dbReference type="Proteomes" id="UP001215598">
    <property type="component" value="Unassembled WGS sequence"/>
</dbReference>
<keyword evidence="1" id="KW-0175">Coiled coil</keyword>
<dbReference type="Gene3D" id="3.80.10.10">
    <property type="entry name" value="Ribonuclease Inhibitor"/>
    <property type="match status" value="1"/>
</dbReference>
<comment type="caution">
    <text evidence="2">The sequence shown here is derived from an EMBL/GenBank/DDBJ whole genome shotgun (WGS) entry which is preliminary data.</text>
</comment>
<sequence>MSVPPTVGWSPGPANVENQVKGLIEAAEANIARLTAQIRELDCLRAKERSVLATLRLMIIPIGKLPTEILVEIFQHTVQTPVLADEDSWENSIMISHSGSATSFHSDSSAAIEKVLCLSRVCSYWRKIVDATPALWAEGVVSVTAKQVVTPSYLDGLKSLLTRSTPYPISVAFASDRTTTRHLKSWARHVLPAMLPTAQRWRNLEINPPSFLHLNELSPGAFASLERLHIRNLSEQTGVTTAFQSCPRLRNFALDTHGDSRIHLILDHLPWWQLVEINIEDSSLSGCRAALLQCSNIVLARFLTSFEWDSKHAVQSPTVVLPCLKTLFLSFIGPNDYQGGFDAFLVPLSLPSLTRLDFISDCDTDEFWPTEEFSAFQDRSPNIQAIRIWFSSITSDGLIALLRHGPSLQTLNIRYGGRCVDNAFFDALYYDEADSAPLAPKLQEIHLEYVGDNFDADHFERAIRSRWWPDGERLLPDGSRPRVSRLTRAWITATDERVSDGLKERMEELVTQGLDLFFMN</sequence>
<reference evidence="2" key="1">
    <citation type="submission" date="2023-03" db="EMBL/GenBank/DDBJ databases">
        <title>Massive genome expansion in bonnet fungi (Mycena s.s.) driven by repeated elements and novel gene families across ecological guilds.</title>
        <authorList>
            <consortium name="Lawrence Berkeley National Laboratory"/>
            <person name="Harder C.B."/>
            <person name="Miyauchi S."/>
            <person name="Viragh M."/>
            <person name="Kuo A."/>
            <person name="Thoen E."/>
            <person name="Andreopoulos B."/>
            <person name="Lu D."/>
            <person name="Skrede I."/>
            <person name="Drula E."/>
            <person name="Henrissat B."/>
            <person name="Morin E."/>
            <person name="Kohler A."/>
            <person name="Barry K."/>
            <person name="LaButti K."/>
            <person name="Morin E."/>
            <person name="Salamov A."/>
            <person name="Lipzen A."/>
            <person name="Mereny Z."/>
            <person name="Hegedus B."/>
            <person name="Baldrian P."/>
            <person name="Stursova M."/>
            <person name="Weitz H."/>
            <person name="Taylor A."/>
            <person name="Grigoriev I.V."/>
            <person name="Nagy L.G."/>
            <person name="Martin F."/>
            <person name="Kauserud H."/>
        </authorList>
    </citation>
    <scope>NUCLEOTIDE SEQUENCE</scope>
    <source>
        <strain evidence="2">CBHHK182m</strain>
    </source>
</reference>
<organism evidence="2 3">
    <name type="scientific">Mycena metata</name>
    <dbReference type="NCBI Taxonomy" id="1033252"/>
    <lineage>
        <taxon>Eukaryota</taxon>
        <taxon>Fungi</taxon>
        <taxon>Dikarya</taxon>
        <taxon>Basidiomycota</taxon>
        <taxon>Agaricomycotina</taxon>
        <taxon>Agaricomycetes</taxon>
        <taxon>Agaricomycetidae</taxon>
        <taxon>Agaricales</taxon>
        <taxon>Marasmiineae</taxon>
        <taxon>Mycenaceae</taxon>
        <taxon>Mycena</taxon>
    </lineage>
</organism>
<evidence type="ECO:0008006" key="4">
    <source>
        <dbReference type="Google" id="ProtNLM"/>
    </source>
</evidence>
<protein>
    <recommendedName>
        <fullName evidence="4">F-box domain-containing protein</fullName>
    </recommendedName>
</protein>
<dbReference type="Gene3D" id="1.20.1280.50">
    <property type="match status" value="1"/>
</dbReference>
<evidence type="ECO:0000313" key="2">
    <source>
        <dbReference type="EMBL" id="KAJ7766795.1"/>
    </source>
</evidence>
<dbReference type="EMBL" id="JARKIB010000023">
    <property type="protein sequence ID" value="KAJ7766795.1"/>
    <property type="molecule type" value="Genomic_DNA"/>
</dbReference>
<feature type="coiled-coil region" evidence="1">
    <location>
        <begin position="17"/>
        <end position="44"/>
    </location>
</feature>
<dbReference type="SUPFAM" id="SSF52047">
    <property type="entry name" value="RNI-like"/>
    <property type="match status" value="1"/>
</dbReference>
<accession>A0AAD7JN29</accession>
<proteinExistence type="predicted"/>